<evidence type="ECO:0000256" key="3">
    <source>
        <dbReference type="ARBA" id="ARBA00023237"/>
    </source>
</evidence>
<keyword evidence="4" id="KW-0732">Signal</keyword>
<dbReference type="EMBL" id="JBHTIV010000005">
    <property type="protein sequence ID" value="MFD0931555.1"/>
    <property type="molecule type" value="Genomic_DNA"/>
</dbReference>
<reference evidence="6" key="1">
    <citation type="journal article" date="2019" name="Int. J. Syst. Evol. Microbiol.">
        <title>The Global Catalogue of Microorganisms (GCM) 10K type strain sequencing project: providing services to taxonomists for standard genome sequencing and annotation.</title>
        <authorList>
            <consortium name="The Broad Institute Genomics Platform"/>
            <consortium name="The Broad Institute Genome Sequencing Center for Infectious Disease"/>
            <person name="Wu L."/>
            <person name="Ma J."/>
        </authorList>
    </citation>
    <scope>NUCLEOTIDE SEQUENCE [LARGE SCALE GENOMIC DNA]</scope>
    <source>
        <strain evidence="6">CCUG 56752</strain>
    </source>
</reference>
<feature type="signal peptide" evidence="4">
    <location>
        <begin position="1"/>
        <end position="26"/>
    </location>
</feature>
<evidence type="ECO:0000313" key="6">
    <source>
        <dbReference type="Proteomes" id="UP001597049"/>
    </source>
</evidence>
<proteinExistence type="predicted"/>
<dbReference type="Gene3D" id="2.40.170.20">
    <property type="entry name" value="TonB-dependent receptor, beta-barrel domain"/>
    <property type="match status" value="1"/>
</dbReference>
<gene>
    <name evidence="5" type="ORF">ACFQ0R_02980</name>
</gene>
<feature type="chain" id="PRO_5047069181" evidence="4">
    <location>
        <begin position="27"/>
        <end position="900"/>
    </location>
</feature>
<protein>
    <submittedName>
        <fullName evidence="5">Carboxypeptidase-like regulatory domain-containing protein</fullName>
    </submittedName>
</protein>
<organism evidence="5 6">
    <name type="scientific">Psychroflexus salinarum</name>
    <dbReference type="NCBI Taxonomy" id="546024"/>
    <lineage>
        <taxon>Bacteria</taxon>
        <taxon>Pseudomonadati</taxon>
        <taxon>Bacteroidota</taxon>
        <taxon>Flavobacteriia</taxon>
        <taxon>Flavobacteriales</taxon>
        <taxon>Flavobacteriaceae</taxon>
        <taxon>Psychroflexus</taxon>
    </lineage>
</organism>
<keyword evidence="3" id="KW-0998">Cell outer membrane</keyword>
<dbReference type="SUPFAM" id="SSF49464">
    <property type="entry name" value="Carboxypeptidase regulatory domain-like"/>
    <property type="match status" value="1"/>
</dbReference>
<comment type="caution">
    <text evidence="5">The sequence shown here is derived from an EMBL/GenBank/DDBJ whole genome shotgun (WGS) entry which is preliminary data.</text>
</comment>
<dbReference type="InterPro" id="IPR036942">
    <property type="entry name" value="Beta-barrel_TonB_sf"/>
</dbReference>
<dbReference type="Pfam" id="PF13715">
    <property type="entry name" value="CarbopepD_reg_2"/>
    <property type="match status" value="1"/>
</dbReference>
<evidence type="ECO:0000256" key="2">
    <source>
        <dbReference type="ARBA" id="ARBA00023136"/>
    </source>
</evidence>
<dbReference type="InterPro" id="IPR008969">
    <property type="entry name" value="CarboxyPept-like_regulatory"/>
</dbReference>
<comment type="subcellular location">
    <subcellularLocation>
        <location evidence="1">Cell outer membrane</location>
    </subcellularLocation>
</comment>
<keyword evidence="6" id="KW-1185">Reference proteome</keyword>
<evidence type="ECO:0000256" key="4">
    <source>
        <dbReference type="SAM" id="SignalP"/>
    </source>
</evidence>
<sequence>MKKKYTFNTLLTFLSFWIGMFGFAQSQIQGKVTDSLNQPIAYANVLLQEAEGHKILKFTSTNQDGDYQFSTEKTGIFKLAFISMGYAKKEVQVEISGEESITLNVILFEEEFQLEEVIIQDERPISVKKDTVTYNADSFRRGTEVVVEDLLKNLPGVEVDADGTIKVGNREIERLMVGGDDLFEKGYKVLSKNMTSDAVDKIEIYDKYSNNRLLKGIEESDRVAMNIKLKEDYKQQWFGNADLGAGGFDKLYHKNRVNLMSFGQKSKYYFLANSNNIGVDAIGDISQMIWPMRFNQSGNVGDGERANTLLGLNTNVPQLKRERTNFNNARLVSINAIHNLNEKMKLRSVGFFNWDEQDFFRNQTTQFALDEQSFTNIEDFSLNKTKFLGFGKLDYTYDIADNIMLEYTGSFNGSDGNSESNLVFNGNSTLENLQSDNQLIDQKLLYTHKLNTKEVFLLSGRYINEESPQSYINTQFLFEDLFENTQDIDAVGQLSKNRMNFYGTEAEYKKRKDNQQLIEFITGLTYREDDLNSSFQLRDETENSIVLPQDFQNKTTYKVLDAYTKAKYLYPITEDLKFIGNLSAHQLVNSLTQNDLEEQNQSFFYLQPSLGLRWKLNSKNTLISNYTYSTNNASIIDVYQNNILTNFRGFNRGIAEPTQLNASNYLLTYRLGNFGDKFFANATINYVQNHDFFSSRSTIEQDFQLSEKILIEGQELISVNTTIDRYIKAISSNLKLKLNYSQTNFENFVNASGRRDINNKSYIYGLEIRSGFLSGFNYHLRSEFRTFEVETNQANFSNTFSNTDNFSFLDLSYVFSDRFNMSLNTERYYFGNLERNNEYYFSDLSAMYKSKNKKLNFSLSAKNLFNTQTFRNFNITDISTSTTSYRLLPRIIMLNIDFKF</sequence>
<name>A0ABW3GM87_9FLAO</name>
<accession>A0ABW3GM87</accession>
<keyword evidence="2" id="KW-0472">Membrane</keyword>
<dbReference type="Proteomes" id="UP001597049">
    <property type="component" value="Unassembled WGS sequence"/>
</dbReference>
<dbReference type="SUPFAM" id="SSF56935">
    <property type="entry name" value="Porins"/>
    <property type="match status" value="1"/>
</dbReference>
<evidence type="ECO:0000256" key="1">
    <source>
        <dbReference type="ARBA" id="ARBA00004442"/>
    </source>
</evidence>
<evidence type="ECO:0000313" key="5">
    <source>
        <dbReference type="EMBL" id="MFD0931555.1"/>
    </source>
</evidence>
<dbReference type="RefSeq" id="WP_379656888.1">
    <property type="nucleotide sequence ID" value="NZ_JBHTIV010000005.1"/>
</dbReference>
<dbReference type="Gene3D" id="2.60.40.1120">
    <property type="entry name" value="Carboxypeptidase-like, regulatory domain"/>
    <property type="match status" value="1"/>
</dbReference>